<protein>
    <submittedName>
        <fullName evidence="2">Uncharacterized protein</fullName>
    </submittedName>
</protein>
<feature type="compositionally biased region" description="Basic and acidic residues" evidence="1">
    <location>
        <begin position="52"/>
        <end position="61"/>
    </location>
</feature>
<dbReference type="AlphaFoldDB" id="A0A194VNQ2"/>
<name>A0A194VNQ2_CYTMA</name>
<accession>A0A194VNQ2</accession>
<sequence>MFSMPASAMARASCSACPGGENVSPGSNMSKSPSHGSMSPSPGGRPMGAVRAARDTAKGRGDLATTTNSVPTSAASSPVSATKQKWFASLRSRASHIPMPTSSMTTTPTRMMNNSTVQTNTISRLFRTPPHGKKESSPVPISKCDVSPTIMARFNPQDQEALQAPLPKLVLPSFDPLSDVEMRCDKEAPQKDVQAHTAGEIRSPGLKAARYSVKCEVYYPSIPWESARTDYFENATAALSNYCLNILLSENGMYSNVLLWTSYTPQAEPSRRQQRFTVLPSYLKPDREALGSNDDKYDWAIIAFRDGPVRSRIPAAFRGQHGSLQSALARVTAMGYHVDVWDRFDNLRWKTTMDDARTRGNEWLCVDQSCREKYVAMVRYGIAGFSAGEIGIVDEALGRLRVKQSRLENSAGESAFTGQGCHTEAKDPDDNSHGSDPESELDGFLEHQEESIAPPSSDNQFEFSGLSEDLDMASRLGGETLQ</sequence>
<organism evidence="2 3">
    <name type="scientific">Cytospora mali</name>
    <name type="common">Apple Valsa canker fungus</name>
    <name type="synonym">Valsa mali</name>
    <dbReference type="NCBI Taxonomy" id="578113"/>
    <lineage>
        <taxon>Eukaryota</taxon>
        <taxon>Fungi</taxon>
        <taxon>Dikarya</taxon>
        <taxon>Ascomycota</taxon>
        <taxon>Pezizomycotina</taxon>
        <taxon>Sordariomycetes</taxon>
        <taxon>Sordariomycetidae</taxon>
        <taxon>Diaporthales</taxon>
        <taxon>Cytosporaceae</taxon>
        <taxon>Cytospora</taxon>
    </lineage>
</organism>
<dbReference type="EMBL" id="CM003098">
    <property type="protein sequence ID" value="KUI65603.1"/>
    <property type="molecule type" value="Genomic_DNA"/>
</dbReference>
<evidence type="ECO:0000313" key="2">
    <source>
        <dbReference type="EMBL" id="KUI65603.1"/>
    </source>
</evidence>
<reference evidence="2" key="1">
    <citation type="submission" date="2014-12" db="EMBL/GenBank/DDBJ databases">
        <title>Genome Sequence of Valsa Canker Pathogens Uncovers a Specific Adaption of Colonization on Woody Bark.</title>
        <authorList>
            <person name="Yin Z."/>
            <person name="Liu H."/>
            <person name="Gao X."/>
            <person name="Li Z."/>
            <person name="Song N."/>
            <person name="Ke X."/>
            <person name="Dai Q."/>
            <person name="Wu Y."/>
            <person name="Sun Y."/>
            <person name="Xu J.-R."/>
            <person name="Kang Z.K."/>
            <person name="Wang L."/>
            <person name="Huang L."/>
        </authorList>
    </citation>
    <scope>NUCLEOTIDE SEQUENCE [LARGE SCALE GENOMIC DNA]</scope>
    <source>
        <strain evidence="2">03-8</strain>
    </source>
</reference>
<dbReference type="OrthoDB" id="5220453at2759"/>
<feature type="compositionally biased region" description="Low complexity" evidence="1">
    <location>
        <begin position="64"/>
        <end position="77"/>
    </location>
</feature>
<evidence type="ECO:0000313" key="3">
    <source>
        <dbReference type="Proteomes" id="UP000078559"/>
    </source>
</evidence>
<gene>
    <name evidence="2" type="ORF">VM1G_00216</name>
</gene>
<evidence type="ECO:0000256" key="1">
    <source>
        <dbReference type="SAM" id="MobiDB-lite"/>
    </source>
</evidence>
<feature type="compositionally biased region" description="Basic and acidic residues" evidence="1">
    <location>
        <begin position="423"/>
        <end position="436"/>
    </location>
</feature>
<proteinExistence type="predicted"/>
<dbReference type="Proteomes" id="UP000078559">
    <property type="component" value="Chromosome 1"/>
</dbReference>
<feature type="region of interest" description="Disordered" evidence="1">
    <location>
        <begin position="13"/>
        <end position="77"/>
    </location>
</feature>
<feature type="region of interest" description="Disordered" evidence="1">
    <location>
        <begin position="409"/>
        <end position="482"/>
    </location>
</feature>
<feature type="compositionally biased region" description="Low complexity" evidence="1">
    <location>
        <begin position="26"/>
        <end position="48"/>
    </location>
</feature>
<keyword evidence="3" id="KW-1185">Reference proteome</keyword>